<evidence type="ECO:0000313" key="3">
    <source>
        <dbReference type="Proteomes" id="UP000013827"/>
    </source>
</evidence>
<accession>A0A0D3KIU3</accession>
<protein>
    <recommendedName>
        <fullName evidence="1">SET domain-containing protein</fullName>
    </recommendedName>
</protein>
<sequence>MPSRALRRRLARYVHGSTAPVEVRALPERGRGVIATAGAAAGATVHAATPMSQVLKHQPADGPPLCRECFRPLPSGADLCCSACEASFEARGGSLLARVDLSAMMALTEGRNFPLHVASLLAGLLAEVRACGGLPQVWAPLDLCFAELEPESHPQTDAEHAALASAFVAAGVTNQQTLELLLPLSRYRRLLGAAQLNAFELRLSHGAVVSALLPGVASCFNHSCEPNVLISCGESTHVAFVAGGEVCAGAELLINYVDYDSSREDRRHLLRHKYGFDCNCVRCASGL</sequence>
<dbReference type="PROSITE" id="PS50280">
    <property type="entry name" value="SET"/>
    <property type="match status" value="1"/>
</dbReference>
<dbReference type="GO" id="GO:0005634">
    <property type="term" value="C:nucleus"/>
    <property type="evidence" value="ECO:0007669"/>
    <property type="project" value="TreeGrafter"/>
</dbReference>
<keyword evidence="3" id="KW-1185">Reference proteome</keyword>
<dbReference type="InterPro" id="IPR050869">
    <property type="entry name" value="H3K4_H4K5_MeTrfase"/>
</dbReference>
<dbReference type="EnsemblProtists" id="EOD35678">
    <property type="protein sequence ID" value="EOD35678"/>
    <property type="gene ID" value="EMIHUDRAFT_227470"/>
</dbReference>
<dbReference type="InterPro" id="IPR001214">
    <property type="entry name" value="SET_dom"/>
</dbReference>
<evidence type="ECO:0000259" key="1">
    <source>
        <dbReference type="PROSITE" id="PS50280"/>
    </source>
</evidence>
<organism evidence="2 3">
    <name type="scientific">Emiliania huxleyi (strain CCMP1516)</name>
    <dbReference type="NCBI Taxonomy" id="280463"/>
    <lineage>
        <taxon>Eukaryota</taxon>
        <taxon>Haptista</taxon>
        <taxon>Haptophyta</taxon>
        <taxon>Prymnesiophyceae</taxon>
        <taxon>Isochrysidales</taxon>
        <taxon>Noelaerhabdaceae</taxon>
        <taxon>Emiliania</taxon>
    </lineage>
</organism>
<dbReference type="RefSeq" id="XP_005788107.1">
    <property type="nucleotide sequence ID" value="XM_005788050.1"/>
</dbReference>
<proteinExistence type="predicted"/>
<name>A0A0D3KIU3_EMIH1</name>
<dbReference type="Proteomes" id="UP000013827">
    <property type="component" value="Unassembled WGS sequence"/>
</dbReference>
<dbReference type="OMA" id="YHEAICE"/>
<reference evidence="3" key="1">
    <citation type="journal article" date="2013" name="Nature">
        <title>Pan genome of the phytoplankton Emiliania underpins its global distribution.</title>
        <authorList>
            <person name="Read B.A."/>
            <person name="Kegel J."/>
            <person name="Klute M.J."/>
            <person name="Kuo A."/>
            <person name="Lefebvre S.C."/>
            <person name="Maumus F."/>
            <person name="Mayer C."/>
            <person name="Miller J."/>
            <person name="Monier A."/>
            <person name="Salamov A."/>
            <person name="Young J."/>
            <person name="Aguilar M."/>
            <person name="Claverie J.M."/>
            <person name="Frickenhaus S."/>
            <person name="Gonzalez K."/>
            <person name="Herman E.K."/>
            <person name="Lin Y.C."/>
            <person name="Napier J."/>
            <person name="Ogata H."/>
            <person name="Sarno A.F."/>
            <person name="Shmutz J."/>
            <person name="Schroeder D."/>
            <person name="de Vargas C."/>
            <person name="Verret F."/>
            <person name="von Dassow P."/>
            <person name="Valentin K."/>
            <person name="Van de Peer Y."/>
            <person name="Wheeler G."/>
            <person name="Dacks J.B."/>
            <person name="Delwiche C.F."/>
            <person name="Dyhrman S.T."/>
            <person name="Glockner G."/>
            <person name="John U."/>
            <person name="Richards T."/>
            <person name="Worden A.Z."/>
            <person name="Zhang X."/>
            <person name="Grigoriev I.V."/>
            <person name="Allen A.E."/>
            <person name="Bidle K."/>
            <person name="Borodovsky M."/>
            <person name="Bowler C."/>
            <person name="Brownlee C."/>
            <person name="Cock J.M."/>
            <person name="Elias M."/>
            <person name="Gladyshev V.N."/>
            <person name="Groth M."/>
            <person name="Guda C."/>
            <person name="Hadaegh A."/>
            <person name="Iglesias-Rodriguez M.D."/>
            <person name="Jenkins J."/>
            <person name="Jones B.M."/>
            <person name="Lawson T."/>
            <person name="Leese F."/>
            <person name="Lindquist E."/>
            <person name="Lobanov A."/>
            <person name="Lomsadze A."/>
            <person name="Malik S.B."/>
            <person name="Marsh M.E."/>
            <person name="Mackinder L."/>
            <person name="Mock T."/>
            <person name="Mueller-Roeber B."/>
            <person name="Pagarete A."/>
            <person name="Parker M."/>
            <person name="Probert I."/>
            <person name="Quesneville H."/>
            <person name="Raines C."/>
            <person name="Rensing S.A."/>
            <person name="Riano-Pachon D.M."/>
            <person name="Richier S."/>
            <person name="Rokitta S."/>
            <person name="Shiraiwa Y."/>
            <person name="Soanes D.M."/>
            <person name="van der Giezen M."/>
            <person name="Wahlund T.M."/>
            <person name="Williams B."/>
            <person name="Wilson W."/>
            <person name="Wolfe G."/>
            <person name="Wurch L.L."/>
        </authorList>
    </citation>
    <scope>NUCLEOTIDE SEQUENCE</scope>
</reference>
<feature type="domain" description="SET" evidence="1">
    <location>
        <begin position="19"/>
        <end position="257"/>
    </location>
</feature>
<dbReference type="PaxDb" id="2903-EOD35678"/>
<dbReference type="SUPFAM" id="SSF82199">
    <property type="entry name" value="SET domain"/>
    <property type="match status" value="1"/>
</dbReference>
<dbReference type="Gene3D" id="6.10.140.2220">
    <property type="match status" value="1"/>
</dbReference>
<dbReference type="Pfam" id="PF00856">
    <property type="entry name" value="SET"/>
    <property type="match status" value="1"/>
</dbReference>
<dbReference type="AlphaFoldDB" id="A0A0D3KIU3"/>
<dbReference type="STRING" id="2903.R1DJJ0"/>
<reference evidence="2" key="2">
    <citation type="submission" date="2024-10" db="UniProtKB">
        <authorList>
            <consortium name="EnsemblProtists"/>
        </authorList>
    </citation>
    <scope>IDENTIFICATION</scope>
</reference>
<dbReference type="GeneID" id="17280949"/>
<dbReference type="PANTHER" id="PTHR12197:SF251">
    <property type="entry name" value="EG:BACR7C10.4 PROTEIN"/>
    <property type="match status" value="1"/>
</dbReference>
<dbReference type="CDD" id="cd20071">
    <property type="entry name" value="SET_SMYD"/>
    <property type="match status" value="1"/>
</dbReference>
<evidence type="ECO:0000313" key="2">
    <source>
        <dbReference type="EnsemblProtists" id="EOD35678"/>
    </source>
</evidence>
<dbReference type="PANTHER" id="PTHR12197">
    <property type="entry name" value="HISTONE-LYSINE N-METHYLTRANSFERASE SMYD"/>
    <property type="match status" value="1"/>
</dbReference>
<dbReference type="Gene3D" id="1.10.220.160">
    <property type="match status" value="1"/>
</dbReference>
<dbReference type="InterPro" id="IPR046341">
    <property type="entry name" value="SET_dom_sf"/>
</dbReference>
<dbReference type="HOGENOM" id="CLU_971258_0_0_1"/>
<dbReference type="KEGG" id="ehx:EMIHUDRAFT_227470"/>
<dbReference type="Gene3D" id="2.170.270.10">
    <property type="entry name" value="SET domain"/>
    <property type="match status" value="1"/>
</dbReference>